<comment type="similarity">
    <text evidence="4 14 15">Belongs to the APS kinase family.</text>
</comment>
<comment type="pathway">
    <text evidence="3 14 15">Sulfur metabolism; hydrogen sulfide biosynthesis; sulfite from sulfate: step 2/3.</text>
</comment>
<dbReference type="PANTHER" id="PTHR11055:SF63">
    <property type="entry name" value="ADENYLYL-SULFATE KINASE 1, CHLOROPLASTIC"/>
    <property type="match status" value="1"/>
</dbReference>
<evidence type="ECO:0000256" key="5">
    <source>
        <dbReference type="ARBA" id="ARBA00012121"/>
    </source>
</evidence>
<reference evidence="18" key="1">
    <citation type="submission" date="2016-07" db="EMBL/GenBank/DDBJ databases">
        <title>New class B carbapenemase carried by novel plasmid in Pseudomonas putida enviromental strain in eastern Amazonia.</title>
        <authorList>
            <person name="Souza C.O."/>
            <person name="Lima K.V."/>
            <person name="Brasiliense D.M."/>
            <person name="Perez-Chaparro P.J."/>
            <person name="Mamizuka E.M."/>
            <person name="Lima M.O."/>
            <person name="Lima L.N."/>
            <person name="McCulloch J.A."/>
        </authorList>
    </citation>
    <scope>NUCLEOTIDE SEQUENCE [LARGE SCALE GENOMIC DNA]</scope>
    <source>
        <strain evidence="18">IEC33019</strain>
    </source>
</reference>
<dbReference type="Pfam" id="PF01583">
    <property type="entry name" value="APS_kinase"/>
    <property type="match status" value="1"/>
</dbReference>
<keyword evidence="10 14" id="KW-0067">ATP-binding</keyword>
<dbReference type="UniPathway" id="UPA00140">
    <property type="reaction ID" value="UER00205"/>
</dbReference>
<feature type="domain" description="APS kinase" evidence="17">
    <location>
        <begin position="17"/>
        <end position="165"/>
    </location>
</feature>
<evidence type="ECO:0000256" key="13">
    <source>
        <dbReference type="ARBA" id="ARBA00031464"/>
    </source>
</evidence>
<evidence type="ECO:0000256" key="14">
    <source>
        <dbReference type="HAMAP-Rule" id="MF_00065"/>
    </source>
</evidence>
<evidence type="ECO:0000256" key="4">
    <source>
        <dbReference type="ARBA" id="ARBA00007008"/>
    </source>
</evidence>
<evidence type="ECO:0000313" key="18">
    <source>
        <dbReference type="EMBL" id="ANY86637.1"/>
    </source>
</evidence>
<dbReference type="EMBL" id="CP016634">
    <property type="protein sequence ID" value="ANY86637.1"/>
    <property type="molecule type" value="Genomic_DNA"/>
</dbReference>
<dbReference type="PANTHER" id="PTHR11055">
    <property type="entry name" value="BIFUNCTIONAL 3'-PHOSPHOADENOSINE 5'-PHOSPHOSULFATE SYNTHASE"/>
    <property type="match status" value="1"/>
</dbReference>
<dbReference type="InterPro" id="IPR059117">
    <property type="entry name" value="APS_kinase_dom"/>
</dbReference>
<evidence type="ECO:0000256" key="8">
    <source>
        <dbReference type="ARBA" id="ARBA00022741"/>
    </source>
</evidence>
<dbReference type="GO" id="GO:0005524">
    <property type="term" value="F:ATP binding"/>
    <property type="evidence" value="ECO:0007669"/>
    <property type="project" value="UniProtKB-UniRule"/>
</dbReference>
<dbReference type="Gene3D" id="3.40.50.300">
    <property type="entry name" value="P-loop containing nucleotide triphosphate hydrolases"/>
    <property type="match status" value="1"/>
</dbReference>
<keyword evidence="16" id="KW-0812">Transmembrane</keyword>
<evidence type="ECO:0000256" key="11">
    <source>
        <dbReference type="ARBA" id="ARBA00029724"/>
    </source>
</evidence>
<proteinExistence type="inferred from homology"/>
<evidence type="ECO:0000256" key="15">
    <source>
        <dbReference type="RuleBase" id="RU004347"/>
    </source>
</evidence>
<gene>
    <name evidence="14 18" type="primary">cysC</name>
    <name evidence="18" type="ORF">IEC33019_1066</name>
</gene>
<evidence type="ECO:0000256" key="2">
    <source>
        <dbReference type="ARBA" id="ARBA00002632"/>
    </source>
</evidence>
<dbReference type="GO" id="GO:0000103">
    <property type="term" value="P:sulfate assimilation"/>
    <property type="evidence" value="ECO:0007669"/>
    <property type="project" value="UniProtKB-UniRule"/>
</dbReference>
<feature type="transmembrane region" description="Helical" evidence="16">
    <location>
        <begin position="81"/>
        <end position="100"/>
    </location>
</feature>
<name>A0A1B2F380_PSEPU</name>
<dbReference type="EC" id="2.7.1.25" evidence="5 14"/>
<organism evidence="18">
    <name type="scientific">Pseudomonas putida</name>
    <name type="common">Arthrobacter siderocapsulatus</name>
    <dbReference type="NCBI Taxonomy" id="303"/>
    <lineage>
        <taxon>Bacteria</taxon>
        <taxon>Pseudomonadati</taxon>
        <taxon>Pseudomonadota</taxon>
        <taxon>Gammaproteobacteria</taxon>
        <taxon>Pseudomonadales</taxon>
        <taxon>Pseudomonadaceae</taxon>
        <taxon>Pseudomonas</taxon>
    </lineage>
</organism>
<keyword evidence="8 14" id="KW-0547">Nucleotide-binding</keyword>
<evidence type="ECO:0000256" key="1">
    <source>
        <dbReference type="ARBA" id="ARBA00001823"/>
    </source>
</evidence>
<keyword evidence="7 14" id="KW-0808">Transferase</keyword>
<dbReference type="SUPFAM" id="SSF52540">
    <property type="entry name" value="P-loop containing nucleoside triphosphate hydrolases"/>
    <property type="match status" value="1"/>
</dbReference>
<evidence type="ECO:0000256" key="12">
    <source>
        <dbReference type="ARBA" id="ARBA00031393"/>
    </source>
</evidence>
<evidence type="ECO:0000256" key="16">
    <source>
        <dbReference type="SAM" id="Phobius"/>
    </source>
</evidence>
<accession>A0A1B2F380</accession>
<dbReference type="NCBIfam" id="TIGR00455">
    <property type="entry name" value="apsK"/>
    <property type="match status" value="1"/>
</dbReference>
<evidence type="ECO:0000256" key="6">
    <source>
        <dbReference type="ARBA" id="ARBA00018163"/>
    </source>
</evidence>
<evidence type="ECO:0000256" key="9">
    <source>
        <dbReference type="ARBA" id="ARBA00022777"/>
    </source>
</evidence>
<dbReference type="AlphaFoldDB" id="A0A1B2F380"/>
<dbReference type="GO" id="GO:0070814">
    <property type="term" value="P:hydrogen sulfide biosynthetic process"/>
    <property type="evidence" value="ECO:0007669"/>
    <property type="project" value="UniProtKB-UniRule"/>
</dbReference>
<feature type="active site" description="Phosphoserine intermediate" evidence="14">
    <location>
        <position position="98"/>
    </location>
</feature>
<evidence type="ECO:0000256" key="10">
    <source>
        <dbReference type="ARBA" id="ARBA00022840"/>
    </source>
</evidence>
<dbReference type="InterPro" id="IPR027417">
    <property type="entry name" value="P-loop_NTPase"/>
</dbReference>
<evidence type="ECO:0000259" key="17">
    <source>
        <dbReference type="Pfam" id="PF01583"/>
    </source>
</evidence>
<dbReference type="CDD" id="cd02027">
    <property type="entry name" value="APSK"/>
    <property type="match status" value="1"/>
</dbReference>
<dbReference type="RefSeq" id="WP_070091485.1">
    <property type="nucleotide sequence ID" value="NZ_CP016634.1"/>
</dbReference>
<comment type="catalytic activity">
    <reaction evidence="1 14 15">
        <text>adenosine 5'-phosphosulfate + ATP = 3'-phosphoadenylyl sulfate + ADP + H(+)</text>
        <dbReference type="Rhea" id="RHEA:24152"/>
        <dbReference type="ChEBI" id="CHEBI:15378"/>
        <dbReference type="ChEBI" id="CHEBI:30616"/>
        <dbReference type="ChEBI" id="CHEBI:58243"/>
        <dbReference type="ChEBI" id="CHEBI:58339"/>
        <dbReference type="ChEBI" id="CHEBI:456216"/>
        <dbReference type="EC" id="2.7.1.25"/>
    </reaction>
</comment>
<keyword evidence="14" id="KW-0597">Phosphoprotein</keyword>
<dbReference type="InterPro" id="IPR002891">
    <property type="entry name" value="APS"/>
</dbReference>
<keyword evidence="9 14" id="KW-0418">Kinase</keyword>
<evidence type="ECO:0000256" key="7">
    <source>
        <dbReference type="ARBA" id="ARBA00022679"/>
    </source>
</evidence>
<sequence length="204" mass="21940">MHDAGCEQRRLTQGHTGAVIWLTGLSGAGKSSLAKALEQRLRELGYGCYVLDGDVLRTGLNADLAFSPEDRRENVRRTSHVAALFADAGMICIVAFISPYRADRAAARQVCAAGFHEVHVNADLATCEARDPKGLYRRARNGAIKAFTGIDAPYEAPTHPDFLIDTTQMPLAASAAMLLAYVQEHVPLTHDAGTLRPATPSAAR</sequence>
<dbReference type="GO" id="GO:0004020">
    <property type="term" value="F:adenylylsulfate kinase activity"/>
    <property type="evidence" value="ECO:0007669"/>
    <property type="project" value="UniProtKB-UniRule"/>
</dbReference>
<comment type="function">
    <text evidence="2 14 15">Catalyzes the synthesis of activated sulfate.</text>
</comment>
<evidence type="ECO:0000256" key="3">
    <source>
        <dbReference type="ARBA" id="ARBA00004806"/>
    </source>
</evidence>
<dbReference type="NCBIfam" id="NF003013">
    <property type="entry name" value="PRK03846.1"/>
    <property type="match status" value="1"/>
</dbReference>
<protein>
    <recommendedName>
        <fullName evidence="6 14">Adenylyl-sulfate kinase</fullName>
        <ecNumber evidence="5 14">2.7.1.25</ecNumber>
    </recommendedName>
    <alternativeName>
        <fullName evidence="12 14">APS kinase</fullName>
    </alternativeName>
    <alternativeName>
        <fullName evidence="13 14">ATP adenosine-5'-phosphosulfate 3'-phosphotransferase</fullName>
    </alternativeName>
    <alternativeName>
        <fullName evidence="11 14">Adenosine-5'-phosphosulfate kinase</fullName>
    </alternativeName>
</protein>
<feature type="binding site" evidence="14">
    <location>
        <begin position="24"/>
        <end position="31"/>
    </location>
    <ligand>
        <name>ATP</name>
        <dbReference type="ChEBI" id="CHEBI:30616"/>
    </ligand>
</feature>
<dbReference type="HAMAP" id="MF_00065">
    <property type="entry name" value="Adenylyl_sulf_kinase"/>
    <property type="match status" value="1"/>
</dbReference>
<keyword evidence="16" id="KW-1133">Transmembrane helix</keyword>
<keyword evidence="16" id="KW-0472">Membrane</keyword>